<feature type="region of interest" description="Disordered" evidence="1">
    <location>
        <begin position="1"/>
        <end position="27"/>
    </location>
</feature>
<reference evidence="3" key="1">
    <citation type="journal article" date="2014" name="Proc. Natl. Acad. Sci. U.S.A.">
        <title>Extensive sampling of basidiomycete genomes demonstrates inadequacy of the white-rot/brown-rot paradigm for wood decay fungi.</title>
        <authorList>
            <person name="Riley R."/>
            <person name="Salamov A.A."/>
            <person name="Brown D.W."/>
            <person name="Nagy L.G."/>
            <person name="Floudas D."/>
            <person name="Held B.W."/>
            <person name="Levasseur A."/>
            <person name="Lombard V."/>
            <person name="Morin E."/>
            <person name="Otillar R."/>
            <person name="Lindquist E.A."/>
            <person name="Sun H."/>
            <person name="LaButti K.M."/>
            <person name="Schmutz J."/>
            <person name="Jabbour D."/>
            <person name="Luo H."/>
            <person name="Baker S.E."/>
            <person name="Pisabarro A.G."/>
            <person name="Walton J.D."/>
            <person name="Blanchette R.A."/>
            <person name="Henrissat B."/>
            <person name="Martin F."/>
            <person name="Cullen D."/>
            <person name="Hibbett D.S."/>
            <person name="Grigoriev I.V."/>
        </authorList>
    </citation>
    <scope>NUCLEOTIDE SEQUENCE [LARGE SCALE GENOMIC DNA]</scope>
    <source>
        <strain evidence="3">CBS 339.88</strain>
    </source>
</reference>
<evidence type="ECO:0000313" key="2">
    <source>
        <dbReference type="EMBL" id="KDR70516.1"/>
    </source>
</evidence>
<evidence type="ECO:0000313" key="3">
    <source>
        <dbReference type="Proteomes" id="UP000027222"/>
    </source>
</evidence>
<evidence type="ECO:0000256" key="1">
    <source>
        <dbReference type="SAM" id="MobiDB-lite"/>
    </source>
</evidence>
<keyword evidence="3" id="KW-1185">Reference proteome</keyword>
<dbReference type="AlphaFoldDB" id="A0A067SI05"/>
<sequence length="571" mass="64067">MQSIGKLLTNSISKSSPSDKKIKTPSHRFRVRKSLCGQSNEKKDIIHAFGILGTFSVPNLGLMTADFAAWAFLISVMQGYSSDRSTWLTIRPINHLSPDGSVIFGDIGSERLVLPHPRLESDCDPTISATDFAVHCLLSLQLMALKVKRGEKLVLVLIGHGYCEDLNCENPTFQLLLTTQADEAVGEASITKFQVEAAVKPCQGDIVVICNSPFSNLLMSDRWTLLCSADPEHAANVLSGSRLGHVTGSVLTTRTVAQIARDPGQPVDIPRDAPPWTSTPPYCFDPISVHEPKAIKSSSVSFEDFVSAMLKTEKLLIERASREVPINGPKAMATWTDIHQFTRQIGVKTDSSDYLTIYKQMCDIDFLEERISPALLYKGVRFDPRLLKLATAMPDTGYIPRTPKIAYAKACEELRRHISDPERYAFPPQTGSLQGETLLLMLHCYHIQDLAVQFIARELGWCDAACKVEVFLPQKFDRERQDFSDMIESGVKLDELPWYLKMNHFPRYVQVFALTVIIHRIIRFSMRPGLDENCAQWLSARWEAAGRRSIPRCEWDELVKKVGVLTEREAI</sequence>
<gene>
    <name evidence="2" type="ORF">GALMADRAFT_144785</name>
</gene>
<organism evidence="2 3">
    <name type="scientific">Galerina marginata (strain CBS 339.88)</name>
    <dbReference type="NCBI Taxonomy" id="685588"/>
    <lineage>
        <taxon>Eukaryota</taxon>
        <taxon>Fungi</taxon>
        <taxon>Dikarya</taxon>
        <taxon>Basidiomycota</taxon>
        <taxon>Agaricomycotina</taxon>
        <taxon>Agaricomycetes</taxon>
        <taxon>Agaricomycetidae</taxon>
        <taxon>Agaricales</taxon>
        <taxon>Agaricineae</taxon>
        <taxon>Strophariaceae</taxon>
        <taxon>Galerina</taxon>
    </lineage>
</organism>
<proteinExistence type="predicted"/>
<dbReference type="OrthoDB" id="3012840at2759"/>
<name>A0A067SI05_GALM3</name>
<accession>A0A067SI05</accession>
<dbReference type="HOGENOM" id="CLU_477377_0_0_1"/>
<protein>
    <submittedName>
        <fullName evidence="2">Uncharacterized protein</fullName>
    </submittedName>
</protein>
<dbReference type="EMBL" id="KL142397">
    <property type="protein sequence ID" value="KDR70516.1"/>
    <property type="molecule type" value="Genomic_DNA"/>
</dbReference>
<dbReference type="Proteomes" id="UP000027222">
    <property type="component" value="Unassembled WGS sequence"/>
</dbReference>